<feature type="transmembrane region" description="Helical" evidence="1">
    <location>
        <begin position="7"/>
        <end position="26"/>
    </location>
</feature>
<evidence type="ECO:0000256" key="1">
    <source>
        <dbReference type="SAM" id="Phobius"/>
    </source>
</evidence>
<dbReference type="Proteomes" id="UP000219636">
    <property type="component" value="Unassembled WGS sequence"/>
</dbReference>
<gene>
    <name evidence="2" type="ORF">SAMN05880501_11762</name>
</gene>
<evidence type="ECO:0000313" key="3">
    <source>
        <dbReference type="Proteomes" id="UP000219636"/>
    </source>
</evidence>
<proteinExistence type="predicted"/>
<reference evidence="3" key="1">
    <citation type="submission" date="2017-08" db="EMBL/GenBank/DDBJ databases">
        <authorList>
            <person name="Varghese N."/>
            <person name="Submissions S."/>
        </authorList>
    </citation>
    <scope>NUCLEOTIDE SEQUENCE [LARGE SCALE GENOMIC DNA]</scope>
    <source>
        <strain evidence="3">JC22</strain>
    </source>
</reference>
<organism evidence="2 3">
    <name type="scientific">Ureibacillus xyleni</name>
    <dbReference type="NCBI Taxonomy" id="614648"/>
    <lineage>
        <taxon>Bacteria</taxon>
        <taxon>Bacillati</taxon>
        <taxon>Bacillota</taxon>
        <taxon>Bacilli</taxon>
        <taxon>Bacillales</taxon>
        <taxon>Caryophanaceae</taxon>
        <taxon>Ureibacillus</taxon>
    </lineage>
</organism>
<evidence type="ECO:0000313" key="2">
    <source>
        <dbReference type="EMBL" id="SOC24592.1"/>
    </source>
</evidence>
<keyword evidence="1" id="KW-0472">Membrane</keyword>
<dbReference type="AlphaFoldDB" id="A0A285TNZ5"/>
<sequence>MQYLKFLFYEMILFSPFFILNFYESIYPNSPFTQGGFLNLTLTLLIYAVLIGLLIKLFLRFNTISFKRKILLSIPNLFLSGLIIGIIMFFVFGAE</sequence>
<name>A0A285TNZ5_9BACL</name>
<keyword evidence="3" id="KW-1185">Reference proteome</keyword>
<accession>A0A285TNZ5</accession>
<protein>
    <submittedName>
        <fullName evidence="2">Uncharacterized protein</fullName>
    </submittedName>
</protein>
<keyword evidence="1" id="KW-1133">Transmembrane helix</keyword>
<feature type="transmembrane region" description="Helical" evidence="1">
    <location>
        <begin position="38"/>
        <end position="59"/>
    </location>
</feature>
<dbReference type="EMBL" id="OBMQ01000017">
    <property type="protein sequence ID" value="SOC24592.1"/>
    <property type="molecule type" value="Genomic_DNA"/>
</dbReference>
<keyword evidence="1" id="KW-0812">Transmembrane</keyword>
<feature type="transmembrane region" description="Helical" evidence="1">
    <location>
        <begin position="71"/>
        <end position="92"/>
    </location>
</feature>